<sequence length="487" mass="53512">MASSGNPIALLKAMLVRIPMVLKTIFLHGIRMSPVWGKQDLRTELTVAIIRSFIDFTMPVGKQQKNSMRDPGIKGPMWVSKITLPQPENDVQEAVIKAIEELKEGGETYDIPGVGPVEAEWTGHRSGVDKNAPQPDISEEEKYRELRKEAPADMVILYFHGGAHFLMDPCTHRVPVSHLSKLTGAPVLSVRYRLAPQHPFPSAIVDALVAYLSLLAPPPGSLHDCVPAKKIVLSGDSAGGNLSLALLQTLLSLRRVCPTVRFHGKEVPIELPAGVATISPWCDVTRSMPSVVNNAVYDYLDPPTQKPGTVFRPAAIPEDNVWPCNPPRADIYANASALIHPLTSPLAARKELWKDAPPIFITMGEEGLTDEGLIVARKIHQSGGQVITEQFEGMPHCFGLIMISTPAGRRFFETLSKFCRDAAAGRVTPSPNLTFIGFGLEEIKELPLDSVVSLSDDEVDELMRRTAQWKIEGEKELVKQWSEKAKL</sequence>
<keyword evidence="1" id="KW-0378">Hydrolase</keyword>
<dbReference type="Proteomes" id="UP000266188">
    <property type="component" value="Unassembled WGS sequence"/>
</dbReference>
<accession>A0A3A2ZAI0</accession>
<evidence type="ECO:0000256" key="1">
    <source>
        <dbReference type="ARBA" id="ARBA00022801"/>
    </source>
</evidence>
<gene>
    <name evidence="3" type="ORF">PHISCL_07522</name>
</gene>
<name>A0A3A2ZAI0_9EURO</name>
<comment type="caution">
    <text evidence="3">The sequence shown here is derived from an EMBL/GenBank/DDBJ whole genome shotgun (WGS) entry which is preliminary data.</text>
</comment>
<organism evidence="3 4">
    <name type="scientific">Aspergillus sclerotialis</name>
    <dbReference type="NCBI Taxonomy" id="2070753"/>
    <lineage>
        <taxon>Eukaryota</taxon>
        <taxon>Fungi</taxon>
        <taxon>Dikarya</taxon>
        <taxon>Ascomycota</taxon>
        <taxon>Pezizomycotina</taxon>
        <taxon>Eurotiomycetes</taxon>
        <taxon>Eurotiomycetidae</taxon>
        <taxon>Eurotiales</taxon>
        <taxon>Aspergillaceae</taxon>
        <taxon>Aspergillus</taxon>
        <taxon>Aspergillus subgen. Polypaecilum</taxon>
    </lineage>
</organism>
<dbReference type="OrthoDB" id="5354320at2759"/>
<dbReference type="InterPro" id="IPR050300">
    <property type="entry name" value="GDXG_lipolytic_enzyme"/>
</dbReference>
<dbReference type="PANTHER" id="PTHR48081:SF25">
    <property type="entry name" value="PUTATIVE (AFU_ORTHOLOGUE AFUA_3G11560)-RELATED"/>
    <property type="match status" value="1"/>
</dbReference>
<keyword evidence="4" id="KW-1185">Reference proteome</keyword>
<dbReference type="InterPro" id="IPR013094">
    <property type="entry name" value="AB_hydrolase_3"/>
</dbReference>
<dbReference type="EMBL" id="MVGC01000335">
    <property type="protein sequence ID" value="RJE20139.1"/>
    <property type="molecule type" value="Genomic_DNA"/>
</dbReference>
<dbReference type="SUPFAM" id="SSF53474">
    <property type="entry name" value="alpha/beta-Hydrolases"/>
    <property type="match status" value="1"/>
</dbReference>
<dbReference type="InterPro" id="IPR029058">
    <property type="entry name" value="AB_hydrolase_fold"/>
</dbReference>
<dbReference type="PANTHER" id="PTHR48081">
    <property type="entry name" value="AB HYDROLASE SUPERFAMILY PROTEIN C4A8.06C"/>
    <property type="match status" value="1"/>
</dbReference>
<proteinExistence type="predicted"/>
<dbReference type="GO" id="GO:0016787">
    <property type="term" value="F:hydrolase activity"/>
    <property type="evidence" value="ECO:0007669"/>
    <property type="project" value="UniProtKB-KW"/>
</dbReference>
<reference evidence="4" key="1">
    <citation type="submission" date="2017-02" db="EMBL/GenBank/DDBJ databases">
        <authorList>
            <person name="Tafer H."/>
            <person name="Lopandic K."/>
        </authorList>
    </citation>
    <scope>NUCLEOTIDE SEQUENCE [LARGE SCALE GENOMIC DNA]</scope>
    <source>
        <strain evidence="4">CBS 366.77</strain>
    </source>
</reference>
<dbReference type="Gene3D" id="3.40.50.1820">
    <property type="entry name" value="alpha/beta hydrolase"/>
    <property type="match status" value="1"/>
</dbReference>
<dbReference type="AlphaFoldDB" id="A0A3A2ZAI0"/>
<protein>
    <submittedName>
        <fullName evidence="3">Lipase esterase</fullName>
    </submittedName>
</protein>
<evidence type="ECO:0000313" key="4">
    <source>
        <dbReference type="Proteomes" id="UP000266188"/>
    </source>
</evidence>
<evidence type="ECO:0000259" key="2">
    <source>
        <dbReference type="Pfam" id="PF07859"/>
    </source>
</evidence>
<dbReference type="Pfam" id="PF07859">
    <property type="entry name" value="Abhydrolase_3"/>
    <property type="match status" value="1"/>
</dbReference>
<dbReference type="STRING" id="2070753.A0A3A2ZAI0"/>
<evidence type="ECO:0000313" key="3">
    <source>
        <dbReference type="EMBL" id="RJE20139.1"/>
    </source>
</evidence>
<feature type="domain" description="Alpha/beta hydrolase fold-3" evidence="2">
    <location>
        <begin position="156"/>
        <end position="398"/>
    </location>
</feature>